<dbReference type="AlphaFoldDB" id="A0A0V1AWF8"/>
<dbReference type="Proteomes" id="UP000054776">
    <property type="component" value="Unassembled WGS sequence"/>
</dbReference>
<gene>
    <name evidence="1" type="ORF">T01_15683</name>
</gene>
<evidence type="ECO:0000313" key="1">
    <source>
        <dbReference type="EMBL" id="KRY29094.1"/>
    </source>
</evidence>
<dbReference type="EMBL" id="JYDH01000181">
    <property type="protein sequence ID" value="KRY29094.1"/>
    <property type="molecule type" value="Genomic_DNA"/>
</dbReference>
<dbReference type="InParanoid" id="A0A0V1AWF8"/>
<keyword evidence="2" id="KW-1185">Reference proteome</keyword>
<reference evidence="1 2" key="1">
    <citation type="submission" date="2015-01" db="EMBL/GenBank/DDBJ databases">
        <title>Evolution of Trichinella species and genotypes.</title>
        <authorList>
            <person name="Korhonen P.K."/>
            <person name="Edoardo P."/>
            <person name="Giuseppe L.R."/>
            <person name="Gasser R.B."/>
        </authorList>
    </citation>
    <scope>NUCLEOTIDE SEQUENCE [LARGE SCALE GENOMIC DNA]</scope>
    <source>
        <strain evidence="1">ISS3</strain>
    </source>
</reference>
<protein>
    <submittedName>
        <fullName evidence="1">Uncharacterized protein</fullName>
    </submittedName>
</protein>
<name>A0A0V1AWF8_TRISP</name>
<proteinExistence type="predicted"/>
<evidence type="ECO:0000313" key="2">
    <source>
        <dbReference type="Proteomes" id="UP000054776"/>
    </source>
</evidence>
<organism evidence="1 2">
    <name type="scientific">Trichinella spiralis</name>
    <name type="common">Trichina worm</name>
    <dbReference type="NCBI Taxonomy" id="6334"/>
    <lineage>
        <taxon>Eukaryota</taxon>
        <taxon>Metazoa</taxon>
        <taxon>Ecdysozoa</taxon>
        <taxon>Nematoda</taxon>
        <taxon>Enoplea</taxon>
        <taxon>Dorylaimia</taxon>
        <taxon>Trichinellida</taxon>
        <taxon>Trichinellidae</taxon>
        <taxon>Trichinella</taxon>
    </lineage>
</organism>
<accession>A0A0V1AWF8</accession>
<comment type="caution">
    <text evidence="1">The sequence shown here is derived from an EMBL/GenBank/DDBJ whole genome shotgun (WGS) entry which is preliminary data.</text>
</comment>
<sequence>MKTKQNAMVKLTQNVTVCMAFDIGIRWKFDVGVVFETLFDFFLIFENPLGSVVIEYKRLSCGRMEHVRVDLVIADRSHTGTVPKIPRVLGVTTLPSGP</sequence>